<dbReference type="Pfam" id="PF00910">
    <property type="entry name" value="RNA_helicase"/>
    <property type="match status" value="1"/>
</dbReference>
<dbReference type="GO" id="GO:0003724">
    <property type="term" value="F:RNA helicase activity"/>
    <property type="evidence" value="ECO:0007669"/>
    <property type="project" value="InterPro"/>
</dbReference>
<keyword evidence="2" id="KW-0696">RNA-directed RNA polymerase</keyword>
<evidence type="ECO:0000256" key="9">
    <source>
        <dbReference type="ARBA" id="ARBA00022807"/>
    </source>
</evidence>
<dbReference type="PRINTS" id="PR00918">
    <property type="entry name" value="CALICVIRUSNS"/>
</dbReference>
<proteinExistence type="predicted"/>
<evidence type="ECO:0000256" key="5">
    <source>
        <dbReference type="ARBA" id="ARBA00022692"/>
    </source>
</evidence>
<keyword evidence="6" id="KW-0548">Nucleotidyltransferase</keyword>
<reference evidence="16 17" key="1">
    <citation type="journal article" date="2016" name="Arch. Virol.">
        <title>Characterization and occurrence of squash chlorotic leaf spot virus, a tentative new torradovirus infecting cucurbits in Sudan.</title>
        <authorList>
            <person name="Lecoq H."/>
            <person name="Verdin E."/>
            <person name="Tepfer M."/>
            <person name="Wipf-Scheibel C."/>
            <person name="Millot P."/>
            <person name="Dafalla G."/>
            <person name="Desbiez C."/>
        </authorList>
    </citation>
    <scope>NUCLEOTIDE SEQUENCE [LARGE SCALE GENOMIC DNA]</scope>
    <source>
        <strain evidence="16">Su12-10</strain>
    </source>
</reference>
<keyword evidence="10" id="KW-0067">ATP-binding</keyword>
<feature type="transmembrane region" description="Helical" evidence="13">
    <location>
        <begin position="130"/>
        <end position="149"/>
    </location>
</feature>
<dbReference type="InterPro" id="IPR001205">
    <property type="entry name" value="RNA-dir_pol_C"/>
</dbReference>
<evidence type="ECO:0000256" key="4">
    <source>
        <dbReference type="ARBA" id="ARBA00022679"/>
    </source>
</evidence>
<feature type="domain" description="SF3 helicase" evidence="15">
    <location>
        <begin position="367"/>
        <end position="537"/>
    </location>
</feature>
<evidence type="ECO:0000256" key="12">
    <source>
        <dbReference type="ARBA" id="ARBA00022989"/>
    </source>
</evidence>
<evidence type="ECO:0000256" key="8">
    <source>
        <dbReference type="ARBA" id="ARBA00022801"/>
    </source>
</evidence>
<evidence type="ECO:0000256" key="2">
    <source>
        <dbReference type="ARBA" id="ARBA00022484"/>
    </source>
</evidence>
<dbReference type="InterPro" id="IPR043128">
    <property type="entry name" value="Rev_trsase/Diguanyl_cyclase"/>
</dbReference>
<keyword evidence="17" id="KW-1185">Reference proteome</keyword>
<dbReference type="GO" id="GO:0039694">
    <property type="term" value="P:viral RNA genome replication"/>
    <property type="evidence" value="ECO:0007669"/>
    <property type="project" value="InterPro"/>
</dbReference>
<dbReference type="GO" id="GO:0006351">
    <property type="term" value="P:DNA-templated transcription"/>
    <property type="evidence" value="ECO:0007669"/>
    <property type="project" value="InterPro"/>
</dbReference>
<dbReference type="PROSITE" id="PS51218">
    <property type="entry name" value="SF3_HELICASE_2"/>
    <property type="match status" value="1"/>
</dbReference>
<dbReference type="GO" id="GO:0005524">
    <property type="term" value="F:ATP binding"/>
    <property type="evidence" value="ECO:0007669"/>
    <property type="project" value="UniProtKB-KW"/>
</dbReference>
<evidence type="ECO:0000256" key="7">
    <source>
        <dbReference type="ARBA" id="ARBA00022741"/>
    </source>
</evidence>
<evidence type="ECO:0000259" key="15">
    <source>
        <dbReference type="PROSITE" id="PS51218"/>
    </source>
</evidence>
<evidence type="ECO:0000256" key="13">
    <source>
        <dbReference type="SAM" id="Phobius"/>
    </source>
</evidence>
<keyword evidence="3" id="KW-0645">Protease</keyword>
<keyword evidence="5 13" id="KW-0812">Transmembrane</keyword>
<feature type="transmembrane region" description="Helical" evidence="13">
    <location>
        <begin position="210"/>
        <end position="228"/>
    </location>
</feature>
<dbReference type="InterPro" id="IPR014759">
    <property type="entry name" value="Helicase_SF3_ssRNA_vir"/>
</dbReference>
<dbReference type="GO" id="GO:0003968">
    <property type="term" value="F:RNA-directed RNA polymerase activity"/>
    <property type="evidence" value="ECO:0007669"/>
    <property type="project" value="UniProtKB-KW"/>
</dbReference>
<keyword evidence="13" id="KW-0472">Membrane</keyword>
<dbReference type="KEGG" id="vg:33350122"/>
<keyword evidence="7" id="KW-0547">Nucleotide-binding</keyword>
<dbReference type="CDD" id="cd23169">
    <property type="entry name" value="ps-ssRNAv-Picornavirales"/>
    <property type="match status" value="1"/>
</dbReference>
<dbReference type="Gene3D" id="1.20.960.20">
    <property type="match status" value="1"/>
</dbReference>
<dbReference type="EMBL" id="KU052530">
    <property type="protein sequence ID" value="AMN91910.1"/>
    <property type="molecule type" value="Genomic_RNA"/>
</dbReference>
<keyword evidence="11" id="KW-0693">Viral RNA replication</keyword>
<sequence>MAGFSSLKNAVSNGRAAFSLISSPNLQPLLSQASSVLANIGETSSSIRTEVGGRVSSAAADISDTCSALKATLGQITSFLGPIFRAHEFVARIWGIIVDVVSQGFEKAFSALDGFLSQVFKICDVVSDSIIAIFFVLVALCLFLLVLTGESFEFLKSLWKTIIGALAGFAASFSAAWLPSWIQGFSSLAEQEAQIWIEEGQARPTINSSLVGSIGAFIMASLSVFFFSKQSVLPKDERNPFLQVLKSSGDFAQKCNQLFSFFRNLREECGTLLGWVVDTMCDTVGVQSPSLNTLNAYLANDDLFAWLQEVDVATSPENRLVRFADPEFASTLKNLSTRAEHIKAVCATHPVVAFLSQRVHTALSKLDKEISAATSHKGVGQTRQEPFMVEWFGGPGIGKTLVMNIFCEDLLNLCGEPKANRVYCVPRDDAFWSGYAHQTAVFFDDLGQIYDGAGQCQDAKTIISVKSSHPVGLPMADLESKGTHFTSKYIFATANEPTVPPECGIMTPEAFDRRRDILFYVYGVQALDHQNPTNHLRFDVCSSFAPYEPLNNLKGLTYEQALRYSFRRAHQHFEKGKQVMEIKGTVENPEEMAATILQEAQVFGWFARTRKEEVMKPPSEGLVREFLQGVASLPLPEDEFEEEIKRAGSDFLVSSCKCAYAGSLAQSNFLSSDTANHHYSKLSVVQQLHIVRWKTALLNKNLGMQDIDYWLSQIHADWLNTCKARFGDVKFDNLKLVKFSGKEKDFSDCFDMDEDVRGEIGFMPPRTRLAFLLLARYQASLPKSDEVEDSFEKSSWFQEVVQQVCNGLRKLPSWAKTLLKFGVVYMAVYGLSSAISSVLGFPLSVVSSATQMATTSVMKDAHVSNISGDPRTLRASGSRLRKFLTAQANVNSFSWSDWSAKDPFFNNALIKNLCVLQVYGAVFRGIFINMNWIVTVKHAFLTLAEGTPFSLITNNAEHFLVLDKQTSLYVEMPDTDIVFINVLGCDGCKRDIRKHFVRKEYLIAGRNTPACMVKPVLAPKNGLKGSLLAQEVLGTHVATNEITRVQYGREQGMTVVAARAIGLDANGHSGDCGSAVLIPGAINGQPEIVGIHCAGFSDAMQRKGYRGTTAALIFYEDIEKYLPSVDLQEAQTNIPAIEEFFQSPFDTKQVFCLGKVPRELAADIPHDTALKLSIAHDILTEVVGPCTTEPSILTSRDKRLSGKAFDPYLAGIAKFNETAHSFNMHVAQEAFEYMKRRLLRHLSKIPVPGEKPEVRSEMVALNGIPGEEYYDPMDLSTSSGWPFNKGERGKSKRGHVVEVEGVHLLDRTSEAYTAYIELLQSLADGEVPVMVTSECAKDERLPKEKIYEKPKTRLFTILPFHYNMLVRQYFLDFSASLMRSHNDLPCKVGIAFDGIEWTTLANQFLAVSDQGFSADYSSFDGRAPIFVFQWFCDLVSEYYGDDLQGESARIRRGLLMMASSHLTLCGDKLFSVKGGMPSGFSLTVIFNSLLNEFYMRYAFGMLLLRSDIKARSIGVTMNDFDRIFIAVYGDDNLVAVPMDLNWYTLPRIAEELELVNVVIKSGLDKTADVSSVATQPLNELMFLSRGFVRHHTGYYLAPLKWRSVVECLYWVRCKSQSGVEAFLENVETAMREAFYHGSQVFRALELQLEKVFAQLGLEVPHYETFSTMETRWLEKVTGDSIAPLRRHSNSYIELPEGEGFPSGHWAYAFVEVYPDIFTCSVRHYNKNPLPRDLIVVNCTNGKSVKGIRGPTDWRDLESKVWAYTMSAIDQEQVNRLSEGKPSGGLLFVSQDGESIAVVLAALAALAGNKYTPESIVRRFVKITGTRNIMRYGAGTGHYLMASLGCSFHLSQARPVVQNDLCVLPSEVLLQVGGCKVLANVYYHKIQTDTIPYWITHSTGYAGVNSSIEFVREDLGAEMLANAIRMATAAGGQLHIFFYQITPAHAAWVLEGNRKAGFDVSKFDGPTLFRLLQEVDDECLYTIPAYGHFLEYNRRAGHYDVSFSHQEEVPYLFEEEDAALDLSYEQLRELVQKAPTKFRCKRLITHLKCLIVSRRDTSLALLKHYIEEHVGNEGSVRYMLFVLVLGFWSGVDFQMAHLIQMMGTEFLKLRIPRMTTAPVPGAILASCKHPEQHGGEAYAALLLSHRHSKIWTFHPKCSALFALGVMQRVSRFNSDFGDFCPKLNILPPHIASSLDLAIDMLTQENIHG</sequence>
<accession>A0A140H459</accession>
<dbReference type="Pfam" id="PF00680">
    <property type="entry name" value="RdRP_1"/>
    <property type="match status" value="1"/>
</dbReference>
<dbReference type="InterPro" id="IPR009003">
    <property type="entry name" value="Peptidase_S1_PA"/>
</dbReference>
<keyword evidence="12 13" id="KW-1133">Transmembrane helix</keyword>
<dbReference type="InterPro" id="IPR004004">
    <property type="entry name" value="Helic/Pol/Pept_Calicivir-typ"/>
</dbReference>
<evidence type="ECO:0000256" key="10">
    <source>
        <dbReference type="ARBA" id="ARBA00022840"/>
    </source>
</evidence>
<dbReference type="Proteomes" id="UP000201693">
    <property type="component" value="Genome"/>
</dbReference>
<dbReference type="GO" id="GO:0003723">
    <property type="term" value="F:RNA binding"/>
    <property type="evidence" value="ECO:0007669"/>
    <property type="project" value="InterPro"/>
</dbReference>
<evidence type="ECO:0000256" key="6">
    <source>
        <dbReference type="ARBA" id="ARBA00022695"/>
    </source>
</evidence>
<keyword evidence="8" id="KW-0378">Hydrolase</keyword>
<dbReference type="SUPFAM" id="SSF50494">
    <property type="entry name" value="Trypsin-like serine proteases"/>
    <property type="match status" value="1"/>
</dbReference>
<dbReference type="Gene3D" id="3.30.70.270">
    <property type="match status" value="1"/>
</dbReference>
<evidence type="ECO:0000259" key="14">
    <source>
        <dbReference type="PROSITE" id="PS50507"/>
    </source>
</evidence>
<evidence type="ECO:0000256" key="11">
    <source>
        <dbReference type="ARBA" id="ARBA00022953"/>
    </source>
</evidence>
<dbReference type="GeneID" id="33350122"/>
<dbReference type="SUPFAM" id="SSF56672">
    <property type="entry name" value="DNA/RNA polymerases"/>
    <property type="match status" value="1"/>
</dbReference>
<dbReference type="GO" id="GO:0006508">
    <property type="term" value="P:proteolysis"/>
    <property type="evidence" value="ECO:0007669"/>
    <property type="project" value="UniProtKB-KW"/>
</dbReference>
<feature type="domain" description="RdRp catalytic" evidence="14">
    <location>
        <begin position="1409"/>
        <end position="1544"/>
    </location>
</feature>
<evidence type="ECO:0000313" key="17">
    <source>
        <dbReference type="Proteomes" id="UP000201693"/>
    </source>
</evidence>
<keyword evidence="4" id="KW-0808">Transferase</keyword>
<feature type="transmembrane region" description="Helical" evidence="13">
    <location>
        <begin position="161"/>
        <end position="182"/>
    </location>
</feature>
<dbReference type="RefSeq" id="YP_009389546.1">
    <property type="nucleotide sequence ID" value="NC_035221.1"/>
</dbReference>
<evidence type="ECO:0000256" key="1">
    <source>
        <dbReference type="ARBA" id="ARBA00020936"/>
    </source>
</evidence>
<name>A0A140H459_9SECO</name>
<organism evidence="16 17">
    <name type="scientific">Squash chlorotic leaf spot virus</name>
    <dbReference type="NCBI Taxonomy" id="1810396"/>
    <lineage>
        <taxon>Viruses</taxon>
        <taxon>Riboviria</taxon>
        <taxon>Orthornavirae</taxon>
        <taxon>Pisuviricota</taxon>
        <taxon>Pisoniviricetes</taxon>
        <taxon>Picornavirales</taxon>
        <taxon>Secoviridae</taxon>
        <taxon>Torradovirus</taxon>
        <taxon>Torradovirus cucurbitae</taxon>
    </lineage>
</organism>
<keyword evidence="9" id="KW-0788">Thiol protease</keyword>
<dbReference type="InterPro" id="IPR000605">
    <property type="entry name" value="Helicase_SF3_ssDNA/RNA_vir"/>
</dbReference>
<dbReference type="PROSITE" id="PS50507">
    <property type="entry name" value="RDRP_SSRNA_POS"/>
    <property type="match status" value="1"/>
</dbReference>
<dbReference type="GO" id="GO:0008234">
    <property type="term" value="F:cysteine-type peptidase activity"/>
    <property type="evidence" value="ECO:0007669"/>
    <property type="project" value="UniProtKB-KW"/>
</dbReference>
<dbReference type="InterPro" id="IPR007094">
    <property type="entry name" value="RNA-dir_pol_PSvirus"/>
</dbReference>
<protein>
    <recommendedName>
        <fullName evidence="1">RNA1 polyprotein</fullName>
    </recommendedName>
</protein>
<dbReference type="InterPro" id="IPR043502">
    <property type="entry name" value="DNA/RNA_pol_sf"/>
</dbReference>
<evidence type="ECO:0000256" key="3">
    <source>
        <dbReference type="ARBA" id="ARBA00022670"/>
    </source>
</evidence>
<evidence type="ECO:0000313" key="16">
    <source>
        <dbReference type="EMBL" id="AMN91910.1"/>
    </source>
</evidence>